<dbReference type="InterPro" id="IPR008969">
    <property type="entry name" value="CarboxyPept-like_regulatory"/>
</dbReference>
<dbReference type="GO" id="GO:0008270">
    <property type="term" value="F:zinc ion binding"/>
    <property type="evidence" value="ECO:0007669"/>
    <property type="project" value="InterPro"/>
</dbReference>
<dbReference type="GO" id="GO:0006518">
    <property type="term" value="P:peptide metabolic process"/>
    <property type="evidence" value="ECO:0007669"/>
    <property type="project" value="TreeGrafter"/>
</dbReference>
<gene>
    <name evidence="10" type="ORF">TGEB3V08_LOCUS10778</name>
</gene>
<dbReference type="SUPFAM" id="SSF53187">
    <property type="entry name" value="Zn-dependent exopeptidases"/>
    <property type="match status" value="1"/>
</dbReference>
<dbReference type="PANTHER" id="PTHR11532:SF93">
    <property type="entry name" value="CARBOXYPEPTIDASE E"/>
    <property type="match status" value="1"/>
</dbReference>
<dbReference type="CDD" id="cd11308">
    <property type="entry name" value="Peptidase_M14NE-CP-C_like"/>
    <property type="match status" value="1"/>
</dbReference>
<dbReference type="PANTHER" id="PTHR11532">
    <property type="entry name" value="PROTEASE M14 CARBOXYPEPTIDASE"/>
    <property type="match status" value="1"/>
</dbReference>
<comment type="similarity">
    <text evidence="2 8">Belongs to the peptidase M14 family.</text>
</comment>
<comment type="cofactor">
    <cofactor evidence="1">
        <name>Zn(2+)</name>
        <dbReference type="ChEBI" id="CHEBI:29105"/>
    </cofactor>
</comment>
<evidence type="ECO:0000256" key="2">
    <source>
        <dbReference type="ARBA" id="ARBA00005988"/>
    </source>
</evidence>
<dbReference type="Pfam" id="PF00246">
    <property type="entry name" value="Peptidase_M14"/>
    <property type="match status" value="1"/>
</dbReference>
<name>A0A7R9PS05_TIMGE</name>
<keyword evidence="6" id="KW-0862">Zinc</keyword>
<proteinExistence type="inferred from homology"/>
<keyword evidence="3" id="KW-0121">Carboxypeptidase</keyword>
<dbReference type="InterPro" id="IPR000834">
    <property type="entry name" value="Peptidase_M14"/>
</dbReference>
<dbReference type="PROSITE" id="PS52035">
    <property type="entry name" value="PEPTIDASE_M14"/>
    <property type="match status" value="1"/>
</dbReference>
<dbReference type="SMART" id="SM00631">
    <property type="entry name" value="Zn_pept"/>
    <property type="match status" value="1"/>
</dbReference>
<dbReference type="GO" id="GO:0005615">
    <property type="term" value="C:extracellular space"/>
    <property type="evidence" value="ECO:0007669"/>
    <property type="project" value="TreeGrafter"/>
</dbReference>
<dbReference type="Gene3D" id="3.40.630.10">
    <property type="entry name" value="Zn peptidases"/>
    <property type="match status" value="1"/>
</dbReference>
<dbReference type="InterPro" id="IPR057247">
    <property type="entry name" value="CARBOXYPEPT_ZN_2"/>
</dbReference>
<dbReference type="PROSITE" id="PS00133">
    <property type="entry name" value="CARBOXYPEPT_ZN_2"/>
    <property type="match status" value="1"/>
</dbReference>
<keyword evidence="3" id="KW-0645">Protease</keyword>
<protein>
    <recommendedName>
        <fullName evidence="9">Peptidase M14 domain-containing protein</fullName>
    </recommendedName>
</protein>
<keyword evidence="5" id="KW-0378">Hydrolase</keyword>
<feature type="domain" description="Peptidase M14" evidence="9">
    <location>
        <begin position="1"/>
        <end position="256"/>
    </location>
</feature>
<evidence type="ECO:0000256" key="5">
    <source>
        <dbReference type="ARBA" id="ARBA00022801"/>
    </source>
</evidence>
<reference evidence="10" key="1">
    <citation type="submission" date="2020-11" db="EMBL/GenBank/DDBJ databases">
        <authorList>
            <person name="Tran Van P."/>
        </authorList>
    </citation>
    <scope>NUCLEOTIDE SEQUENCE</scope>
</reference>
<dbReference type="AlphaFoldDB" id="A0A7R9PS05"/>
<dbReference type="GO" id="GO:0004181">
    <property type="term" value="F:metallocarboxypeptidase activity"/>
    <property type="evidence" value="ECO:0007669"/>
    <property type="project" value="InterPro"/>
</dbReference>
<keyword evidence="7" id="KW-0325">Glycoprotein</keyword>
<evidence type="ECO:0000256" key="1">
    <source>
        <dbReference type="ARBA" id="ARBA00001947"/>
    </source>
</evidence>
<keyword evidence="4" id="KW-0479">Metal-binding</keyword>
<evidence type="ECO:0000256" key="4">
    <source>
        <dbReference type="ARBA" id="ARBA00022723"/>
    </source>
</evidence>
<evidence type="ECO:0000259" key="9">
    <source>
        <dbReference type="PROSITE" id="PS52035"/>
    </source>
</evidence>
<evidence type="ECO:0000313" key="10">
    <source>
        <dbReference type="EMBL" id="CAD7610587.1"/>
    </source>
</evidence>
<dbReference type="InterPro" id="IPR050753">
    <property type="entry name" value="Peptidase_M14_domain"/>
</dbReference>
<feature type="active site" description="Proton donor/acceptor" evidence="8">
    <location>
        <position position="226"/>
    </location>
</feature>
<accession>A0A7R9PS05</accession>
<dbReference type="EMBL" id="OE846892">
    <property type="protein sequence ID" value="CAD7610587.1"/>
    <property type="molecule type" value="Genomic_DNA"/>
</dbReference>
<sequence>MHGNEVLGRELLLKLADYLCDQYNAGDEEVMRLVNLSRIHLLPSMNPDGWQIATDTGGQDYLIGRSNNHSVDLNRNFPDLDRIMFGNEESHIEHNNHLLEQVDRLSEPIQPETRAVMRLIMSVPFVLSANLHGGDLVANYPYDTSRSGAMTEYTSSPDDQTFKHLALSYANLHKSMSSPDRKGCGYDGYNFGKQRGITNGAAWYSVQGGMQDFNYLSSNDFEITLELGCDKYPSQDVLEKEWEDNKEALMHYMWQVMCGSVWTYVRTTRRHSYTTCGSLINKMCVGAVQVHIGVKGQVKDAETGKPLANAVIHVKNVTGGRDDDIQHDVTSGALERTLMVLHVSLAVHDGDYWRLLTPGKYVITAYRDDYRPMSVRVTVVNQPHQEAPRVDFDLTPVVSRGKVKVDANGPFR</sequence>
<evidence type="ECO:0000256" key="3">
    <source>
        <dbReference type="ARBA" id="ARBA00022645"/>
    </source>
</evidence>
<dbReference type="GO" id="GO:0016485">
    <property type="term" value="P:protein processing"/>
    <property type="evidence" value="ECO:0007669"/>
    <property type="project" value="TreeGrafter"/>
</dbReference>
<evidence type="ECO:0000256" key="7">
    <source>
        <dbReference type="ARBA" id="ARBA00023180"/>
    </source>
</evidence>
<organism evidence="10">
    <name type="scientific">Timema genevievae</name>
    <name type="common">Walking stick</name>
    <dbReference type="NCBI Taxonomy" id="629358"/>
    <lineage>
        <taxon>Eukaryota</taxon>
        <taxon>Metazoa</taxon>
        <taxon>Ecdysozoa</taxon>
        <taxon>Arthropoda</taxon>
        <taxon>Hexapoda</taxon>
        <taxon>Insecta</taxon>
        <taxon>Pterygota</taxon>
        <taxon>Neoptera</taxon>
        <taxon>Polyneoptera</taxon>
        <taxon>Phasmatodea</taxon>
        <taxon>Timematodea</taxon>
        <taxon>Timematoidea</taxon>
        <taxon>Timematidae</taxon>
        <taxon>Timema</taxon>
    </lineage>
</organism>
<evidence type="ECO:0000256" key="8">
    <source>
        <dbReference type="PROSITE-ProRule" id="PRU01379"/>
    </source>
</evidence>
<dbReference type="Gene3D" id="2.60.40.1120">
    <property type="entry name" value="Carboxypeptidase-like, regulatory domain"/>
    <property type="match status" value="1"/>
</dbReference>
<dbReference type="PRINTS" id="PR00765">
    <property type="entry name" value="CRBOXYPTASEA"/>
</dbReference>
<dbReference type="SUPFAM" id="SSF49464">
    <property type="entry name" value="Carboxypeptidase regulatory domain-like"/>
    <property type="match status" value="1"/>
</dbReference>
<evidence type="ECO:0000256" key="6">
    <source>
        <dbReference type="ARBA" id="ARBA00022833"/>
    </source>
</evidence>